<dbReference type="AlphaFoldDB" id="A0A383ELP2"/>
<feature type="transmembrane region" description="Helical" evidence="1">
    <location>
        <begin position="12"/>
        <end position="34"/>
    </location>
</feature>
<keyword evidence="1" id="KW-0812">Transmembrane</keyword>
<evidence type="ECO:0000256" key="1">
    <source>
        <dbReference type="SAM" id="Phobius"/>
    </source>
</evidence>
<evidence type="ECO:0000313" key="2">
    <source>
        <dbReference type="EMBL" id="SVE57363.1"/>
    </source>
</evidence>
<dbReference type="EMBL" id="UINC01226750">
    <property type="protein sequence ID" value="SVE57363.1"/>
    <property type="molecule type" value="Genomic_DNA"/>
</dbReference>
<feature type="non-terminal residue" evidence="2">
    <location>
        <position position="94"/>
    </location>
</feature>
<keyword evidence="1" id="KW-1133">Transmembrane helix</keyword>
<organism evidence="2">
    <name type="scientific">marine metagenome</name>
    <dbReference type="NCBI Taxonomy" id="408172"/>
    <lineage>
        <taxon>unclassified sequences</taxon>
        <taxon>metagenomes</taxon>
        <taxon>ecological metagenomes</taxon>
    </lineage>
</organism>
<reference evidence="2" key="1">
    <citation type="submission" date="2018-05" db="EMBL/GenBank/DDBJ databases">
        <authorList>
            <person name="Lanie J.A."/>
            <person name="Ng W.-L."/>
            <person name="Kazmierczak K.M."/>
            <person name="Andrzejewski T.M."/>
            <person name="Davidsen T.M."/>
            <person name="Wayne K.J."/>
            <person name="Tettelin H."/>
            <person name="Glass J.I."/>
            <person name="Rusch D."/>
            <person name="Podicherti R."/>
            <person name="Tsui H.-C.T."/>
            <person name="Winkler M.E."/>
        </authorList>
    </citation>
    <scope>NUCLEOTIDE SEQUENCE</scope>
</reference>
<accession>A0A383ELP2</accession>
<proteinExistence type="predicted"/>
<keyword evidence="1" id="KW-0472">Membrane</keyword>
<gene>
    <name evidence="2" type="ORF">METZ01_LOCUS510217</name>
</gene>
<name>A0A383ELP2_9ZZZZ</name>
<protein>
    <submittedName>
        <fullName evidence="2">Uncharacterized protein</fullName>
    </submittedName>
</protein>
<sequence length="94" mass="10506">MITFLNRLLEKGGSWIMTILLAVIVIAFVFTIGASPGITEKEKGLGDMDYYGVDFSPTSKARRAVFQRAEIQATMEMGQYLNNPQFARFAPQLI</sequence>